<dbReference type="OrthoDB" id="9802228at2"/>
<feature type="active site" description="Nucleophile; methyl group acceptor" evidence="9">
    <location>
        <position position="170"/>
    </location>
</feature>
<keyword evidence="3 9" id="KW-0963">Cytoplasm</keyword>
<dbReference type="InterPro" id="IPR001497">
    <property type="entry name" value="MethylDNA_cys_MeTrfase_AS"/>
</dbReference>
<dbReference type="InterPro" id="IPR014048">
    <property type="entry name" value="MethylDNA_cys_MeTrfase_DNA-bd"/>
</dbReference>
<dbReference type="PANTHER" id="PTHR10815">
    <property type="entry name" value="METHYLATED-DNA--PROTEIN-CYSTEINE METHYLTRANSFERASE"/>
    <property type="match status" value="1"/>
</dbReference>
<dbReference type="AlphaFoldDB" id="A0A1X1UP32"/>
<name>A0A1X1UP32_9MYCO</name>
<feature type="domain" description="Methylguanine DNA methyltransferase ribonuclease-like" evidence="11">
    <location>
        <begin position="37"/>
        <end position="112"/>
    </location>
</feature>
<dbReference type="Proteomes" id="UP000194000">
    <property type="component" value="Unassembled WGS sequence"/>
</dbReference>
<gene>
    <name evidence="12" type="ORF">AWC06_19690</name>
</gene>
<dbReference type="GO" id="GO:0032259">
    <property type="term" value="P:methylation"/>
    <property type="evidence" value="ECO:0007669"/>
    <property type="project" value="UniProtKB-KW"/>
</dbReference>
<dbReference type="RefSeq" id="WP_085198872.1">
    <property type="nucleotide sequence ID" value="NZ_JACKVI010000009.1"/>
</dbReference>
<dbReference type="InterPro" id="IPR008332">
    <property type="entry name" value="MethylG_MeTrfase_N"/>
</dbReference>
<dbReference type="Pfam" id="PF02870">
    <property type="entry name" value="Methyltransf_1N"/>
    <property type="match status" value="1"/>
</dbReference>
<dbReference type="GO" id="GO:0005737">
    <property type="term" value="C:cytoplasm"/>
    <property type="evidence" value="ECO:0007669"/>
    <property type="project" value="UniProtKB-SubCell"/>
</dbReference>
<dbReference type="SUPFAM" id="SSF53155">
    <property type="entry name" value="Methylated DNA-protein cysteine methyltransferase domain"/>
    <property type="match status" value="1"/>
</dbReference>
<dbReference type="GO" id="GO:0003908">
    <property type="term" value="F:methylated-DNA-[protein]-cysteine S-methyltransferase activity"/>
    <property type="evidence" value="ECO:0007669"/>
    <property type="project" value="UniProtKB-UniRule"/>
</dbReference>
<comment type="catalytic activity">
    <reaction evidence="1 9">
        <text>a 4-O-methyl-thymidine in DNA + L-cysteinyl-[protein] = a thymidine in DNA + S-methyl-L-cysteinyl-[protein]</text>
        <dbReference type="Rhea" id="RHEA:53428"/>
        <dbReference type="Rhea" id="RHEA-COMP:10131"/>
        <dbReference type="Rhea" id="RHEA-COMP:10132"/>
        <dbReference type="Rhea" id="RHEA-COMP:13555"/>
        <dbReference type="Rhea" id="RHEA-COMP:13556"/>
        <dbReference type="ChEBI" id="CHEBI:29950"/>
        <dbReference type="ChEBI" id="CHEBI:82612"/>
        <dbReference type="ChEBI" id="CHEBI:137386"/>
        <dbReference type="ChEBI" id="CHEBI:137387"/>
        <dbReference type="EC" id="2.1.1.63"/>
    </reaction>
</comment>
<dbReference type="STRING" id="1260918.AWC06_19690"/>
<comment type="miscellaneous">
    <text evidence="9">This enzyme catalyzes only one turnover and therefore is not strictly catalytic. According to one definition, an enzyme is a biocatalyst that acts repeatedly and over many reaction cycles.</text>
</comment>
<dbReference type="CDD" id="cd06445">
    <property type="entry name" value="ATase"/>
    <property type="match status" value="1"/>
</dbReference>
<dbReference type="EC" id="2.1.1.63" evidence="9"/>
<comment type="subcellular location">
    <subcellularLocation>
        <location evidence="9">Cytoplasm</location>
    </subcellularLocation>
</comment>
<dbReference type="NCBIfam" id="TIGR00589">
    <property type="entry name" value="ogt"/>
    <property type="match status" value="1"/>
</dbReference>
<comment type="catalytic activity">
    <reaction evidence="8 9">
        <text>a 6-O-methyl-2'-deoxyguanosine in DNA + L-cysteinyl-[protein] = S-methyl-L-cysteinyl-[protein] + a 2'-deoxyguanosine in DNA</text>
        <dbReference type="Rhea" id="RHEA:24000"/>
        <dbReference type="Rhea" id="RHEA-COMP:10131"/>
        <dbReference type="Rhea" id="RHEA-COMP:10132"/>
        <dbReference type="Rhea" id="RHEA-COMP:11367"/>
        <dbReference type="Rhea" id="RHEA-COMP:11368"/>
        <dbReference type="ChEBI" id="CHEBI:29950"/>
        <dbReference type="ChEBI" id="CHEBI:82612"/>
        <dbReference type="ChEBI" id="CHEBI:85445"/>
        <dbReference type="ChEBI" id="CHEBI:85448"/>
        <dbReference type="EC" id="2.1.1.63"/>
    </reaction>
</comment>
<evidence type="ECO:0000256" key="3">
    <source>
        <dbReference type="ARBA" id="ARBA00022490"/>
    </source>
</evidence>
<feature type="domain" description="Methylated-DNA-[protein]-cysteine S-methyltransferase DNA binding" evidence="10">
    <location>
        <begin position="119"/>
        <end position="198"/>
    </location>
</feature>
<dbReference type="Gene3D" id="3.30.160.70">
    <property type="entry name" value="Methylated DNA-protein cysteine methyltransferase domain"/>
    <property type="match status" value="1"/>
</dbReference>
<dbReference type="InterPro" id="IPR023546">
    <property type="entry name" value="MGMT"/>
</dbReference>
<evidence type="ECO:0000313" key="13">
    <source>
        <dbReference type="Proteomes" id="UP000194000"/>
    </source>
</evidence>
<evidence type="ECO:0000313" key="12">
    <source>
        <dbReference type="EMBL" id="ORV58615.1"/>
    </source>
</evidence>
<keyword evidence="6 9" id="KW-0227">DNA damage</keyword>
<evidence type="ECO:0000259" key="10">
    <source>
        <dbReference type="Pfam" id="PF01035"/>
    </source>
</evidence>
<evidence type="ECO:0000256" key="1">
    <source>
        <dbReference type="ARBA" id="ARBA00001286"/>
    </source>
</evidence>
<dbReference type="GO" id="GO:0006307">
    <property type="term" value="P:DNA alkylation repair"/>
    <property type="evidence" value="ECO:0007669"/>
    <property type="project" value="UniProtKB-UniRule"/>
</dbReference>
<dbReference type="Pfam" id="PF01035">
    <property type="entry name" value="DNA_binding_1"/>
    <property type="match status" value="1"/>
</dbReference>
<evidence type="ECO:0000256" key="4">
    <source>
        <dbReference type="ARBA" id="ARBA00022603"/>
    </source>
</evidence>
<keyword evidence="4 9" id="KW-0489">Methyltransferase</keyword>
<evidence type="ECO:0000256" key="6">
    <source>
        <dbReference type="ARBA" id="ARBA00022763"/>
    </source>
</evidence>
<evidence type="ECO:0000256" key="2">
    <source>
        <dbReference type="ARBA" id="ARBA00008711"/>
    </source>
</evidence>
<dbReference type="HAMAP" id="MF_00772">
    <property type="entry name" value="OGT"/>
    <property type="match status" value="1"/>
</dbReference>
<evidence type="ECO:0000259" key="11">
    <source>
        <dbReference type="Pfam" id="PF02870"/>
    </source>
</evidence>
<evidence type="ECO:0000256" key="8">
    <source>
        <dbReference type="ARBA" id="ARBA00049348"/>
    </source>
</evidence>
<keyword evidence="13" id="KW-1185">Reference proteome</keyword>
<evidence type="ECO:0000256" key="5">
    <source>
        <dbReference type="ARBA" id="ARBA00022679"/>
    </source>
</evidence>
<accession>A0A1X1UP32</accession>
<dbReference type="EMBL" id="LQOW01000026">
    <property type="protein sequence ID" value="ORV58615.1"/>
    <property type="molecule type" value="Genomic_DNA"/>
</dbReference>
<evidence type="ECO:0000256" key="7">
    <source>
        <dbReference type="ARBA" id="ARBA00023204"/>
    </source>
</evidence>
<comment type="function">
    <text evidence="9">Involved in the cellular defense against the biological effects of O6-methylguanine (O6-MeG) and O4-methylthymine (O4-MeT) in DNA. Repairs the methylated nucleobase in DNA by stoichiometrically transferring the methyl group to a cysteine residue in the enzyme. This is a suicide reaction: the enzyme is irreversibly inactivated.</text>
</comment>
<dbReference type="PANTHER" id="PTHR10815:SF13">
    <property type="entry name" value="METHYLATED-DNA--PROTEIN-CYSTEINE METHYLTRANSFERASE"/>
    <property type="match status" value="1"/>
</dbReference>
<evidence type="ECO:0000256" key="9">
    <source>
        <dbReference type="HAMAP-Rule" id="MF_00772"/>
    </source>
</evidence>
<dbReference type="PROSITE" id="PS00374">
    <property type="entry name" value="MGMT"/>
    <property type="match status" value="1"/>
</dbReference>
<dbReference type="FunFam" id="1.10.10.10:FF:000214">
    <property type="entry name" value="Methylated-DNA--protein-cysteine methyltransferase"/>
    <property type="match status" value="1"/>
</dbReference>
<dbReference type="SUPFAM" id="SSF46767">
    <property type="entry name" value="Methylated DNA-protein cysteine methyltransferase, C-terminal domain"/>
    <property type="match status" value="1"/>
</dbReference>
<proteinExistence type="inferred from homology"/>
<dbReference type="InterPro" id="IPR036217">
    <property type="entry name" value="MethylDNA_cys_MeTrfase_DNAb"/>
</dbReference>
<organism evidence="12 13">
    <name type="scientific">Mycobacterium fragae</name>
    <dbReference type="NCBI Taxonomy" id="1260918"/>
    <lineage>
        <taxon>Bacteria</taxon>
        <taxon>Bacillati</taxon>
        <taxon>Actinomycetota</taxon>
        <taxon>Actinomycetes</taxon>
        <taxon>Mycobacteriales</taxon>
        <taxon>Mycobacteriaceae</taxon>
        <taxon>Mycobacterium</taxon>
    </lineage>
</organism>
<reference evidence="12 13" key="1">
    <citation type="submission" date="2016-01" db="EMBL/GenBank/DDBJ databases">
        <title>The new phylogeny of the genus Mycobacterium.</title>
        <authorList>
            <person name="Tarcisio F."/>
            <person name="Conor M."/>
            <person name="Antonella G."/>
            <person name="Elisabetta G."/>
            <person name="Giulia F.S."/>
            <person name="Sara T."/>
            <person name="Anna F."/>
            <person name="Clotilde B."/>
            <person name="Roberto B."/>
            <person name="Veronica D.S."/>
            <person name="Fabio R."/>
            <person name="Monica P."/>
            <person name="Olivier J."/>
            <person name="Enrico T."/>
            <person name="Nicola S."/>
        </authorList>
    </citation>
    <scope>NUCLEOTIDE SEQUENCE [LARGE SCALE GENOMIC DNA]</scope>
    <source>
        <strain evidence="12 13">DSM 45731</strain>
    </source>
</reference>
<protein>
    <recommendedName>
        <fullName evidence="9">Methylated-DNA--protein-cysteine methyltransferase</fullName>
        <ecNumber evidence="9">2.1.1.63</ecNumber>
    </recommendedName>
    <alternativeName>
        <fullName evidence="9">6-O-methylguanine-DNA methyltransferase</fullName>
        <shortName evidence="9">MGMT</shortName>
    </alternativeName>
    <alternativeName>
        <fullName evidence="9">O-6-methylguanine-DNA-alkyltransferase</fullName>
    </alternativeName>
</protein>
<keyword evidence="5 9" id="KW-0808">Transferase</keyword>
<comment type="similarity">
    <text evidence="2 9">Belongs to the MGMT family.</text>
</comment>
<sequence>MTTVDFSALYPVDDDDIARLHARLAAAADTHDVLDVAYRTVDSPVGPLLIAATPAGLVRVAFSSEGHDAVLQDLADRISSRLLRAPSRLDAVARQLDEYFSRRRHIFDVPLDWQLSKGFRRTVLGHLAVDVDYGTTASYAALARLCGSPNAVRAVGTACATNPIPVVVPCHRVIRTDGRIGSYRGGPAAKRALLDLEGYAARTESSAE</sequence>
<keyword evidence="7 9" id="KW-0234">DNA repair</keyword>
<dbReference type="InterPro" id="IPR036631">
    <property type="entry name" value="MGMT_N_sf"/>
</dbReference>
<dbReference type="Gene3D" id="1.10.10.10">
    <property type="entry name" value="Winged helix-like DNA-binding domain superfamily/Winged helix DNA-binding domain"/>
    <property type="match status" value="1"/>
</dbReference>
<comment type="caution">
    <text evidence="12">The sequence shown here is derived from an EMBL/GenBank/DDBJ whole genome shotgun (WGS) entry which is preliminary data.</text>
</comment>
<dbReference type="InterPro" id="IPR036388">
    <property type="entry name" value="WH-like_DNA-bd_sf"/>
</dbReference>